<evidence type="ECO:0000313" key="2">
    <source>
        <dbReference type="Proteomes" id="UP000323506"/>
    </source>
</evidence>
<dbReference type="EMBL" id="CM017692">
    <property type="protein sequence ID" value="TYH20226.1"/>
    <property type="molecule type" value="Genomic_DNA"/>
</dbReference>
<dbReference type="Proteomes" id="UP000323506">
    <property type="component" value="Chromosome A05"/>
</dbReference>
<accession>A0A5D2GS92</accession>
<gene>
    <name evidence="1" type="ORF">ES288_A05G414700v1</name>
</gene>
<proteinExistence type="predicted"/>
<evidence type="ECO:0000313" key="1">
    <source>
        <dbReference type="EMBL" id="TYH20226.1"/>
    </source>
</evidence>
<protein>
    <submittedName>
        <fullName evidence="1">Uncharacterized protein</fullName>
    </submittedName>
</protein>
<keyword evidence="2" id="KW-1185">Reference proteome</keyword>
<name>A0A5D2GS92_GOSDA</name>
<reference evidence="1 2" key="1">
    <citation type="submission" date="2019-06" db="EMBL/GenBank/DDBJ databases">
        <title>WGS assembly of Gossypium darwinii.</title>
        <authorList>
            <person name="Chen Z.J."/>
            <person name="Sreedasyam A."/>
            <person name="Ando A."/>
            <person name="Song Q."/>
            <person name="De L."/>
            <person name="Hulse-Kemp A."/>
            <person name="Ding M."/>
            <person name="Ye W."/>
            <person name="Kirkbride R."/>
            <person name="Jenkins J."/>
            <person name="Plott C."/>
            <person name="Lovell J."/>
            <person name="Lin Y.-M."/>
            <person name="Vaughn R."/>
            <person name="Liu B."/>
            <person name="Li W."/>
            <person name="Simpson S."/>
            <person name="Scheffler B."/>
            <person name="Saski C."/>
            <person name="Grover C."/>
            <person name="Hu G."/>
            <person name="Conover J."/>
            <person name="Carlson J."/>
            <person name="Shu S."/>
            <person name="Boston L."/>
            <person name="Williams M."/>
            <person name="Peterson D."/>
            <person name="Mcgee K."/>
            <person name="Jones D."/>
            <person name="Wendel J."/>
            <person name="Stelly D."/>
            <person name="Grimwood J."/>
            <person name="Schmutz J."/>
        </authorList>
    </citation>
    <scope>NUCLEOTIDE SEQUENCE [LARGE SCALE GENOMIC DNA]</scope>
    <source>
        <strain evidence="1">1808015.09</strain>
    </source>
</reference>
<sequence>MSREEKPKPLLFTFETFVLKNKNPKLFSFPPLFGRRRLHQRFGAPRSPTTRARPHRMEKQKLLCCSFCACLLVRD</sequence>
<organism evidence="1 2">
    <name type="scientific">Gossypium darwinii</name>
    <name type="common">Darwin's cotton</name>
    <name type="synonym">Gossypium barbadense var. darwinii</name>
    <dbReference type="NCBI Taxonomy" id="34276"/>
    <lineage>
        <taxon>Eukaryota</taxon>
        <taxon>Viridiplantae</taxon>
        <taxon>Streptophyta</taxon>
        <taxon>Embryophyta</taxon>
        <taxon>Tracheophyta</taxon>
        <taxon>Spermatophyta</taxon>
        <taxon>Magnoliopsida</taxon>
        <taxon>eudicotyledons</taxon>
        <taxon>Gunneridae</taxon>
        <taxon>Pentapetalae</taxon>
        <taxon>rosids</taxon>
        <taxon>malvids</taxon>
        <taxon>Malvales</taxon>
        <taxon>Malvaceae</taxon>
        <taxon>Malvoideae</taxon>
        <taxon>Gossypium</taxon>
    </lineage>
</organism>
<dbReference type="AlphaFoldDB" id="A0A5D2GS92"/>